<proteinExistence type="predicted"/>
<accession>A0A2N8ZN09</accession>
<dbReference type="Pfam" id="PF05036">
    <property type="entry name" value="SPOR"/>
    <property type="match status" value="1"/>
</dbReference>
<dbReference type="KEGG" id="vta:B1684"/>
<dbReference type="SUPFAM" id="SSF110997">
    <property type="entry name" value="Sporulation related repeat"/>
    <property type="match status" value="1"/>
</dbReference>
<dbReference type="InterPro" id="IPR007730">
    <property type="entry name" value="SPOR-like_dom"/>
</dbReference>
<dbReference type="GO" id="GO:0042834">
    <property type="term" value="F:peptidoglycan binding"/>
    <property type="evidence" value="ECO:0007669"/>
    <property type="project" value="InterPro"/>
</dbReference>
<dbReference type="RefSeq" id="WP_102525330.1">
    <property type="nucleotide sequence ID" value="NZ_LT960612.1"/>
</dbReference>
<evidence type="ECO:0000259" key="1">
    <source>
        <dbReference type="PROSITE" id="PS51724"/>
    </source>
</evidence>
<gene>
    <name evidence="2" type="ORF">VTAP4600_B1684</name>
</gene>
<dbReference type="Proteomes" id="UP000235828">
    <property type="component" value="Chromosome B"/>
</dbReference>
<sequence>MKKISIIGLSVLLTACASDTYEKGVTSESYKEDYKVDTIAQPITAKSESMIKEESVMASESAATMKAAPVAQEKKPVQLAPQTAKKKIKIVPPTNEQMKKNPRYGYTIQVIALDRESKLNGFANKLPDGQPIWGNYKQVKGTNWYTILYGDYASRAEAKAAISTLPKEFQKLKPFAKSIDDIKNSDYPSMNKLK</sequence>
<reference evidence="2 3" key="1">
    <citation type="submission" date="2017-10" db="EMBL/GenBank/DDBJ databases">
        <authorList>
            <person name="Banno H."/>
            <person name="Chua N.-H."/>
        </authorList>
    </citation>
    <scope>NUCLEOTIDE SEQUENCE [LARGE SCALE GENOMIC DNA]</scope>
    <source>
        <strain evidence="2">Vibrio tapetis CECT4600</strain>
    </source>
</reference>
<protein>
    <recommendedName>
        <fullName evidence="1">SPOR domain-containing protein</fullName>
    </recommendedName>
</protein>
<organism evidence="2 3">
    <name type="scientific">Vibrio tapetis subsp. tapetis</name>
    <dbReference type="NCBI Taxonomy" id="1671868"/>
    <lineage>
        <taxon>Bacteria</taxon>
        <taxon>Pseudomonadati</taxon>
        <taxon>Pseudomonadota</taxon>
        <taxon>Gammaproteobacteria</taxon>
        <taxon>Vibrionales</taxon>
        <taxon>Vibrionaceae</taxon>
        <taxon>Vibrio</taxon>
    </lineage>
</organism>
<dbReference type="EMBL" id="LT960612">
    <property type="protein sequence ID" value="SON53295.1"/>
    <property type="molecule type" value="Genomic_DNA"/>
</dbReference>
<dbReference type="Gene3D" id="3.30.70.1070">
    <property type="entry name" value="Sporulation related repeat"/>
    <property type="match status" value="1"/>
</dbReference>
<dbReference type="PROSITE" id="PS51257">
    <property type="entry name" value="PROKAR_LIPOPROTEIN"/>
    <property type="match status" value="1"/>
</dbReference>
<evidence type="ECO:0000313" key="2">
    <source>
        <dbReference type="EMBL" id="SON53295.1"/>
    </source>
</evidence>
<keyword evidence="3" id="KW-1185">Reference proteome</keyword>
<name>A0A2N8ZN09_9VIBR</name>
<dbReference type="OrthoDB" id="6189369at2"/>
<dbReference type="InterPro" id="IPR036680">
    <property type="entry name" value="SPOR-like_sf"/>
</dbReference>
<dbReference type="PROSITE" id="PS51724">
    <property type="entry name" value="SPOR"/>
    <property type="match status" value="1"/>
</dbReference>
<dbReference type="AlphaFoldDB" id="A0A2N8ZN09"/>
<feature type="domain" description="SPOR" evidence="1">
    <location>
        <begin position="100"/>
        <end position="178"/>
    </location>
</feature>
<evidence type="ECO:0000313" key="3">
    <source>
        <dbReference type="Proteomes" id="UP000235828"/>
    </source>
</evidence>